<dbReference type="STRING" id="1118202.SAMN05443429_10962"/>
<keyword evidence="3" id="KW-1185">Reference proteome</keyword>
<dbReference type="PROSITE" id="PS51257">
    <property type="entry name" value="PROKAR_LIPOPROTEIN"/>
    <property type="match status" value="1"/>
</dbReference>
<dbReference type="OrthoDB" id="1445534at2"/>
<reference evidence="2 3" key="1">
    <citation type="submission" date="2016-11" db="EMBL/GenBank/DDBJ databases">
        <authorList>
            <person name="Jaros S."/>
            <person name="Januszkiewicz K."/>
            <person name="Wedrychowicz H."/>
        </authorList>
    </citation>
    <scope>NUCLEOTIDE SEQUENCE [LARGE SCALE GENOMIC DNA]</scope>
    <source>
        <strain evidence="2 3">DSM 25479</strain>
    </source>
</reference>
<dbReference type="Proteomes" id="UP000184335">
    <property type="component" value="Unassembled WGS sequence"/>
</dbReference>
<feature type="compositionally biased region" description="Gly residues" evidence="1">
    <location>
        <begin position="295"/>
        <end position="319"/>
    </location>
</feature>
<dbReference type="RefSeq" id="WP_073180459.1">
    <property type="nucleotide sequence ID" value="NZ_FQYI01000009.1"/>
</dbReference>
<accession>A0A1M6GMI7</accession>
<proteinExistence type="predicted"/>
<evidence type="ECO:0000313" key="2">
    <source>
        <dbReference type="EMBL" id="SHJ11086.1"/>
    </source>
</evidence>
<feature type="region of interest" description="Disordered" evidence="1">
    <location>
        <begin position="213"/>
        <end position="319"/>
    </location>
</feature>
<sequence length="319" mass="36174">MEKNIFDKFLKRNLKNSFLAFSAGLLLASCGSYMNGYSETDGVYYDPSRDTVPQGTYKGYAGNRVDENYDYSARPETEEDIARYGRKGYRRNWNEKKSDSDWGEYAGSETLYSGWGSAYAPWYGSFGYGWGHPYYGGRFGMSFGWGSPWYSGYYGYGVNPYWYGDPFYGGFYGYRPYYYSPYYYSPYYGPYYYDYYGYGVPYRYSVPRRNVGPNSYPTAGNNGRSSSASQPAYSGRDAGFRTSYPQGQRTYNGADRSRSDGMGNRSIYRETPSQQRSDTYRDNSYRSSGSYQTGGYNGNYGGGSTGGSRTGGFRTGGSR</sequence>
<evidence type="ECO:0000256" key="1">
    <source>
        <dbReference type="SAM" id="MobiDB-lite"/>
    </source>
</evidence>
<dbReference type="AlphaFoldDB" id="A0A1M6GMI7"/>
<protein>
    <recommendedName>
        <fullName evidence="4">Vitellogenin II</fullName>
    </recommendedName>
</protein>
<dbReference type="EMBL" id="FQYI01000009">
    <property type="protein sequence ID" value="SHJ11086.1"/>
    <property type="molecule type" value="Genomic_DNA"/>
</dbReference>
<evidence type="ECO:0008006" key="4">
    <source>
        <dbReference type="Google" id="ProtNLM"/>
    </source>
</evidence>
<evidence type="ECO:0000313" key="3">
    <source>
        <dbReference type="Proteomes" id="UP000184335"/>
    </source>
</evidence>
<name>A0A1M6GMI7_9FLAO</name>
<organism evidence="2 3">
    <name type="scientific">Cruoricaptor ignavus</name>
    <dbReference type="NCBI Taxonomy" id="1118202"/>
    <lineage>
        <taxon>Bacteria</taxon>
        <taxon>Pseudomonadati</taxon>
        <taxon>Bacteroidota</taxon>
        <taxon>Flavobacteriia</taxon>
        <taxon>Flavobacteriales</taxon>
        <taxon>Weeksellaceae</taxon>
        <taxon>Cruoricaptor</taxon>
    </lineage>
</organism>
<feature type="compositionally biased region" description="Polar residues" evidence="1">
    <location>
        <begin position="213"/>
        <end position="232"/>
    </location>
</feature>
<gene>
    <name evidence="2" type="ORF">SAMN05443429_10962</name>
</gene>